<gene>
    <name evidence="2" type="ORF">FF125_14690</name>
</gene>
<keyword evidence="1" id="KW-0732">Signal</keyword>
<feature type="signal peptide" evidence="1">
    <location>
        <begin position="1"/>
        <end position="19"/>
    </location>
</feature>
<name>A0A5B7TTF1_9FLAO</name>
<evidence type="ECO:0008006" key="4">
    <source>
        <dbReference type="Google" id="ProtNLM"/>
    </source>
</evidence>
<protein>
    <recommendedName>
        <fullName evidence="4">DUF4410 domain-containing protein</fullName>
    </recommendedName>
</protein>
<sequence length="201" mass="23233">MKKQVLVFALILATLTMYAQKPKTIEGKTKNLKGITSYNLEFDYSDVQIPKYDSEEEFLEDKMAKREEKEAGTGEKFKKSWFADRENRYEPKFKESFDKRFDEGEFNVSKDNTEAKYTIKIHTTKLYAGYNVGIVRRNAEIDAVLTIYETENPSTILWSGKYSKVQGAGAMGFDYDSGYRISECYAKLAKEFAKMLKKVSK</sequence>
<dbReference type="RefSeq" id="WP_138950475.1">
    <property type="nucleotide sequence ID" value="NZ_CP040749.1"/>
</dbReference>
<dbReference type="AlphaFoldDB" id="A0A5B7TTF1"/>
<reference evidence="2 3" key="1">
    <citation type="submission" date="2019-05" db="EMBL/GenBank/DDBJ databases">
        <title>Algicella ahnfeltiae gen. nov., sp. nov., a novel marine bacterium of the family Flavobacteriaceae isolated from a red alga.</title>
        <authorList>
            <person name="Nedashkovskaya O.I."/>
            <person name="Kukhlevskiy A.D."/>
            <person name="Kim S.-G."/>
            <person name="Zhukova N.V."/>
            <person name="Mikhailov V.V."/>
        </authorList>
    </citation>
    <scope>NUCLEOTIDE SEQUENCE [LARGE SCALE GENOMIC DNA]</scope>
    <source>
        <strain evidence="2 3">10Alg115</strain>
    </source>
</reference>
<evidence type="ECO:0000313" key="2">
    <source>
        <dbReference type="EMBL" id="QCX39630.1"/>
    </source>
</evidence>
<evidence type="ECO:0000256" key="1">
    <source>
        <dbReference type="SAM" id="SignalP"/>
    </source>
</evidence>
<dbReference type="Proteomes" id="UP000306229">
    <property type="component" value="Chromosome"/>
</dbReference>
<evidence type="ECO:0000313" key="3">
    <source>
        <dbReference type="Proteomes" id="UP000306229"/>
    </source>
</evidence>
<keyword evidence="3" id="KW-1185">Reference proteome</keyword>
<accession>A0A5B7TTF1</accession>
<dbReference type="EMBL" id="CP040749">
    <property type="protein sequence ID" value="QCX39630.1"/>
    <property type="molecule type" value="Genomic_DNA"/>
</dbReference>
<dbReference type="KEGG" id="fbe:FF125_14690"/>
<feature type="chain" id="PRO_5022977608" description="DUF4410 domain-containing protein" evidence="1">
    <location>
        <begin position="20"/>
        <end position="201"/>
    </location>
</feature>
<proteinExistence type="predicted"/>
<organism evidence="2 3">
    <name type="scientific">Aureibaculum algae</name>
    <dbReference type="NCBI Taxonomy" id="2584122"/>
    <lineage>
        <taxon>Bacteria</taxon>
        <taxon>Pseudomonadati</taxon>
        <taxon>Bacteroidota</taxon>
        <taxon>Flavobacteriia</taxon>
        <taxon>Flavobacteriales</taxon>
        <taxon>Flavobacteriaceae</taxon>
        <taxon>Aureibaculum</taxon>
    </lineage>
</organism>
<dbReference type="OrthoDB" id="1151160at2"/>